<dbReference type="SUPFAM" id="SSF55271">
    <property type="entry name" value="DNA repair protein MutS, domain I"/>
    <property type="match status" value="1"/>
</dbReference>
<dbReference type="InterPro" id="IPR036678">
    <property type="entry name" value="MutS_con_dom_sf"/>
</dbReference>
<dbReference type="GO" id="GO:0005829">
    <property type="term" value="C:cytosol"/>
    <property type="evidence" value="ECO:0007669"/>
    <property type="project" value="TreeGrafter"/>
</dbReference>
<keyword evidence="4 9" id="KW-0227">DNA damage</keyword>
<dbReference type="SUPFAM" id="SSF53150">
    <property type="entry name" value="DNA repair protein MutS, domain II"/>
    <property type="match status" value="1"/>
</dbReference>
<dbReference type="GO" id="GO:0005524">
    <property type="term" value="F:ATP binding"/>
    <property type="evidence" value="ECO:0007669"/>
    <property type="project" value="UniProtKB-UniRule"/>
</dbReference>
<organism evidence="13 14">
    <name type="scientific">Veillonella montpellierensis DNF00314</name>
    <dbReference type="NCBI Taxonomy" id="1401067"/>
    <lineage>
        <taxon>Bacteria</taxon>
        <taxon>Bacillati</taxon>
        <taxon>Bacillota</taxon>
        <taxon>Negativicutes</taxon>
        <taxon>Veillonellales</taxon>
        <taxon>Veillonellaceae</taxon>
        <taxon>Veillonella</taxon>
    </lineage>
</organism>
<dbReference type="FunFam" id="1.10.1420.10:FF:000001">
    <property type="entry name" value="DNA mismatch repair protein MutS"/>
    <property type="match status" value="1"/>
</dbReference>
<dbReference type="PANTHER" id="PTHR11361:SF34">
    <property type="entry name" value="DNA MISMATCH REPAIR PROTEIN MSH1, MITOCHONDRIAL"/>
    <property type="match status" value="1"/>
</dbReference>
<dbReference type="InterPro" id="IPR005748">
    <property type="entry name" value="DNA_mismatch_repair_MutS"/>
</dbReference>
<dbReference type="InterPro" id="IPR017261">
    <property type="entry name" value="DNA_mismatch_repair_MutS/MSH"/>
</dbReference>
<comment type="similarity">
    <text evidence="1 9 10">Belongs to the DNA mismatch repair MutS family.</text>
</comment>
<dbReference type="InterPro" id="IPR007860">
    <property type="entry name" value="DNA_mmatch_repair_MutS_con_dom"/>
</dbReference>
<dbReference type="GO" id="GO:0140664">
    <property type="term" value="F:ATP-dependent DNA damage sensor activity"/>
    <property type="evidence" value="ECO:0007669"/>
    <property type="project" value="InterPro"/>
</dbReference>
<dbReference type="InterPro" id="IPR027417">
    <property type="entry name" value="P-loop_NTPase"/>
</dbReference>
<feature type="coiled-coil region" evidence="11">
    <location>
        <begin position="507"/>
        <end position="549"/>
    </location>
</feature>
<dbReference type="Proteomes" id="UP000029628">
    <property type="component" value="Unassembled WGS sequence"/>
</dbReference>
<dbReference type="InterPro" id="IPR000432">
    <property type="entry name" value="DNA_mismatch_repair_MutS_C"/>
</dbReference>
<dbReference type="Gene3D" id="1.10.1420.10">
    <property type="match status" value="2"/>
</dbReference>
<dbReference type="AlphaFoldDB" id="A0A096AMV2"/>
<dbReference type="SUPFAM" id="SSF52540">
    <property type="entry name" value="P-loop containing nucleoside triphosphate hydrolases"/>
    <property type="match status" value="1"/>
</dbReference>
<keyword evidence="14" id="KW-1185">Reference proteome</keyword>
<evidence type="ECO:0000256" key="11">
    <source>
        <dbReference type="SAM" id="Coils"/>
    </source>
</evidence>
<dbReference type="RefSeq" id="WP_038151589.1">
    <property type="nucleotide sequence ID" value="NZ_JRNT01000006.1"/>
</dbReference>
<comment type="function">
    <text evidence="8 9">This protein is involved in the repair of mismatches in DNA. It is possible that it carries out the mismatch recognition step. This protein has a weak ATPase activity.</text>
</comment>
<reference evidence="13 14" key="1">
    <citation type="submission" date="2014-07" db="EMBL/GenBank/DDBJ databases">
        <authorList>
            <person name="McCorrison J."/>
            <person name="Sanka R."/>
            <person name="Torralba M."/>
            <person name="Gillis M."/>
            <person name="Haft D.H."/>
            <person name="Methe B."/>
            <person name="Sutton G."/>
            <person name="Nelson K.E."/>
        </authorList>
    </citation>
    <scope>NUCLEOTIDE SEQUENCE [LARGE SCALE GENOMIC DNA]</scope>
    <source>
        <strain evidence="13 14">DNF00314</strain>
    </source>
</reference>
<dbReference type="HAMAP" id="MF_00096">
    <property type="entry name" value="MutS"/>
    <property type="match status" value="1"/>
</dbReference>
<dbReference type="Pfam" id="PF01624">
    <property type="entry name" value="MutS_I"/>
    <property type="match status" value="1"/>
</dbReference>
<dbReference type="Pfam" id="PF00488">
    <property type="entry name" value="MutS_V"/>
    <property type="match status" value="1"/>
</dbReference>
<dbReference type="Gene3D" id="3.30.420.110">
    <property type="entry name" value="MutS, connector domain"/>
    <property type="match status" value="1"/>
</dbReference>
<dbReference type="PIRSF" id="PIRSF037677">
    <property type="entry name" value="DNA_mis_repair_Msh6"/>
    <property type="match status" value="1"/>
</dbReference>
<dbReference type="PANTHER" id="PTHR11361">
    <property type="entry name" value="DNA MISMATCH REPAIR PROTEIN MUTS FAMILY MEMBER"/>
    <property type="match status" value="1"/>
</dbReference>
<dbReference type="InterPro" id="IPR007695">
    <property type="entry name" value="DNA_mismatch_repair_MutS-lik_N"/>
</dbReference>
<dbReference type="Gene3D" id="3.40.1170.10">
    <property type="entry name" value="DNA repair protein MutS, domain I"/>
    <property type="match status" value="1"/>
</dbReference>
<evidence type="ECO:0000256" key="3">
    <source>
        <dbReference type="ARBA" id="ARBA00022741"/>
    </source>
</evidence>
<keyword evidence="3 9" id="KW-0547">Nucleotide-binding</keyword>
<evidence type="ECO:0000256" key="1">
    <source>
        <dbReference type="ARBA" id="ARBA00006271"/>
    </source>
</evidence>
<dbReference type="Pfam" id="PF05188">
    <property type="entry name" value="MutS_II"/>
    <property type="match status" value="1"/>
</dbReference>
<evidence type="ECO:0000256" key="6">
    <source>
        <dbReference type="ARBA" id="ARBA00023125"/>
    </source>
</evidence>
<dbReference type="InterPro" id="IPR007861">
    <property type="entry name" value="DNA_mismatch_repair_MutS_clamp"/>
</dbReference>
<evidence type="ECO:0000256" key="2">
    <source>
        <dbReference type="ARBA" id="ARBA00021982"/>
    </source>
</evidence>
<dbReference type="NCBIfam" id="TIGR01070">
    <property type="entry name" value="mutS1"/>
    <property type="match status" value="1"/>
</dbReference>
<sequence>MAKKVTPMMTQYNEIKSKYSEELLFFRLGDFYELFFEDAYIASRELNITLTGRGTGEDTKTPMCGVPYHAAESYIDTLVKKGYKVAICEQMEDPKLVKGIVKRDVIRVITPGTVMSESGTESSSNNFLSLFYKTLTSWIILFCDITTGELIWERMTLETHHTEMYDALSMYRPSEIVLADSVELPSNVFNFIQNNFRHVTLSPYKTDKNHNELIQEACSQFTDIGLMEEDVLQALGYLLMYLQDVIKTETSHINYVHRLSVGDRLILDTASLRHLEITHNLRDGGRKGTLLSVLDRTLTPMGARLLKQWLETPLVDISHISRRQAAITELISRHEEREQIRQYLTSIFDFERIASRIETGSVSPRDFTSLRESLSTLPTIKHIISNCQSLSLQMINEQLHEHDDIFQLLSKAIAEEPALTLKEGRVIRDGYNAELDELRSLASDSQSWLLQLEDEIRKKTGIKLKTGYNKVFGYYFEVTHAHTSNVPDYFIRKQTLTNGERYITPELKEFEIKVLSAKEKMIALEHELYQELRVQVKEAIKSIQETARALAQLDVLISLALVAYEEKYICPSLSMNGQITIRDGRHPVIEKFLKQELFVPNDVTLNHEEEEFILITGPNMAGKSTYMRQVAILMIMAQMGSFIPAQEACISPVDRIFTRVGASDDISTGQSTFMVEMKEVAYILENATANSLIILDEIGRGTSTFDGLSIAQAVVEYISKQIHGKTLFATHYHELIPLEDQYPKLKNYTVAVKEKGKDIVFLRRIVRGGADRSYGIHVAKLAGLPSSVLKRAEVILSSLERESSEIDLMNRVMVSDTEVQSTHKSTNTHQVMNDNLFTHSVVDDLLSLDVMSMTPIEAISTLYQLQEAAKKGGGK</sequence>
<evidence type="ECO:0000313" key="13">
    <source>
        <dbReference type="EMBL" id="KGF48021.1"/>
    </source>
</evidence>
<name>A0A096AMV2_9FIRM</name>
<dbReference type="Pfam" id="PF05192">
    <property type="entry name" value="MutS_III"/>
    <property type="match status" value="1"/>
</dbReference>
<dbReference type="CDD" id="cd03284">
    <property type="entry name" value="ABC_MutS1"/>
    <property type="match status" value="1"/>
</dbReference>
<feature type="domain" description="DNA mismatch repair proteins mutS family" evidence="12">
    <location>
        <begin position="691"/>
        <end position="707"/>
    </location>
</feature>
<keyword evidence="11" id="KW-0175">Coiled coil</keyword>
<dbReference type="SMART" id="SM00533">
    <property type="entry name" value="MUTSd"/>
    <property type="match status" value="1"/>
</dbReference>
<dbReference type="Pfam" id="PF05190">
    <property type="entry name" value="MutS_IV"/>
    <property type="match status" value="1"/>
</dbReference>
<evidence type="ECO:0000256" key="9">
    <source>
        <dbReference type="HAMAP-Rule" id="MF_00096"/>
    </source>
</evidence>
<dbReference type="InterPro" id="IPR007696">
    <property type="entry name" value="DNA_mismatch_repair_MutS_core"/>
</dbReference>
<dbReference type="NCBIfam" id="NF003810">
    <property type="entry name" value="PRK05399.1"/>
    <property type="match status" value="1"/>
</dbReference>
<evidence type="ECO:0000256" key="5">
    <source>
        <dbReference type="ARBA" id="ARBA00022840"/>
    </source>
</evidence>
<dbReference type="GO" id="GO:0003684">
    <property type="term" value="F:damaged DNA binding"/>
    <property type="evidence" value="ECO:0007669"/>
    <property type="project" value="UniProtKB-UniRule"/>
</dbReference>
<dbReference type="InterPro" id="IPR045076">
    <property type="entry name" value="MutS"/>
</dbReference>
<dbReference type="PROSITE" id="PS00486">
    <property type="entry name" value="DNA_MISMATCH_REPAIR_2"/>
    <property type="match status" value="1"/>
</dbReference>
<accession>A0A096AMV2</accession>
<dbReference type="GO" id="GO:0006298">
    <property type="term" value="P:mismatch repair"/>
    <property type="evidence" value="ECO:0007669"/>
    <property type="project" value="UniProtKB-UniRule"/>
</dbReference>
<evidence type="ECO:0000259" key="12">
    <source>
        <dbReference type="PROSITE" id="PS00486"/>
    </source>
</evidence>
<dbReference type="EMBL" id="JRNT01000006">
    <property type="protein sequence ID" value="KGF48021.1"/>
    <property type="molecule type" value="Genomic_DNA"/>
</dbReference>
<keyword evidence="7 9" id="KW-0234">DNA repair</keyword>
<dbReference type="FunFam" id="3.40.1170.10:FF:000001">
    <property type="entry name" value="DNA mismatch repair protein MutS"/>
    <property type="match status" value="1"/>
</dbReference>
<proteinExistence type="inferred from homology"/>
<evidence type="ECO:0000256" key="4">
    <source>
        <dbReference type="ARBA" id="ARBA00022763"/>
    </source>
</evidence>
<dbReference type="PROSITE" id="PS50007">
    <property type="entry name" value="PIPLC_X_DOMAIN"/>
    <property type="match status" value="1"/>
</dbReference>
<evidence type="ECO:0000256" key="10">
    <source>
        <dbReference type="RuleBase" id="RU003756"/>
    </source>
</evidence>
<keyword evidence="6 9" id="KW-0238">DNA-binding</keyword>
<gene>
    <name evidence="9" type="primary">mutS</name>
    <name evidence="13" type="ORF">HMPREF0872_02710</name>
</gene>
<evidence type="ECO:0000313" key="14">
    <source>
        <dbReference type="Proteomes" id="UP000029628"/>
    </source>
</evidence>
<protein>
    <recommendedName>
        <fullName evidence="2 9">DNA mismatch repair protein MutS</fullName>
    </recommendedName>
</protein>
<feature type="binding site" evidence="9">
    <location>
        <begin position="617"/>
        <end position="624"/>
    </location>
    <ligand>
        <name>ATP</name>
        <dbReference type="ChEBI" id="CHEBI:30616"/>
    </ligand>
</feature>
<dbReference type="FunFam" id="3.40.50.300:FF:000870">
    <property type="entry name" value="MutS protein homolog 4"/>
    <property type="match status" value="1"/>
</dbReference>
<dbReference type="Gene3D" id="3.40.50.300">
    <property type="entry name" value="P-loop containing nucleotide triphosphate hydrolases"/>
    <property type="match status" value="1"/>
</dbReference>
<dbReference type="InterPro" id="IPR016151">
    <property type="entry name" value="DNA_mismatch_repair_MutS_N"/>
</dbReference>
<dbReference type="InterPro" id="IPR036187">
    <property type="entry name" value="DNA_mismatch_repair_MutS_sf"/>
</dbReference>
<dbReference type="eggNOG" id="COG0249">
    <property type="taxonomic scope" value="Bacteria"/>
</dbReference>
<evidence type="ECO:0000256" key="7">
    <source>
        <dbReference type="ARBA" id="ARBA00023204"/>
    </source>
</evidence>
<dbReference type="GO" id="GO:0030983">
    <property type="term" value="F:mismatched DNA binding"/>
    <property type="evidence" value="ECO:0007669"/>
    <property type="project" value="InterPro"/>
</dbReference>
<dbReference type="SMART" id="SM00534">
    <property type="entry name" value="MUTSac"/>
    <property type="match status" value="1"/>
</dbReference>
<evidence type="ECO:0000256" key="8">
    <source>
        <dbReference type="ARBA" id="ARBA00024647"/>
    </source>
</evidence>
<dbReference type="SUPFAM" id="SSF48334">
    <property type="entry name" value="DNA repair protein MutS, domain III"/>
    <property type="match status" value="1"/>
</dbReference>
<comment type="caution">
    <text evidence="13">The sequence shown here is derived from an EMBL/GenBank/DDBJ whole genome shotgun (WGS) entry which is preliminary data.</text>
</comment>
<keyword evidence="5 9" id="KW-0067">ATP-binding</keyword>